<dbReference type="Proteomes" id="UP000565698">
    <property type="component" value="Unassembled WGS sequence"/>
</dbReference>
<keyword evidence="2" id="KW-1185">Reference proteome</keyword>
<proteinExistence type="predicted"/>
<sequence length="144" mass="16393">AWSIQEKSIVYHLLVFLRPPPGHSSNLELDTREELPGRPSNIHVVLECVCWKKRLLGGCVGFLHQHDNKLPRDRRSFPLQTLCTSSYLDMEKVACWVQLLVTSARQFWPDSHHCQLLVLPSSASCQLQLTSTAGIHIFSEMFLA</sequence>
<evidence type="ECO:0000313" key="2">
    <source>
        <dbReference type="Proteomes" id="UP000565698"/>
    </source>
</evidence>
<feature type="non-terminal residue" evidence="1">
    <location>
        <position position="144"/>
    </location>
</feature>
<comment type="caution">
    <text evidence="1">The sequence shown here is derived from an EMBL/GenBank/DDBJ whole genome shotgun (WGS) entry which is preliminary data.</text>
</comment>
<reference evidence="1 2" key="1">
    <citation type="submission" date="2019-09" db="EMBL/GenBank/DDBJ databases">
        <title>Bird 10,000 Genomes (B10K) Project - Family phase.</title>
        <authorList>
            <person name="Zhang G."/>
        </authorList>
    </citation>
    <scope>NUCLEOTIDE SEQUENCE [LARGE SCALE GENOMIC DNA]</scope>
    <source>
        <strain evidence="1">B10K-DU-002-47</strain>
        <tissue evidence="1">Muscle</tissue>
    </source>
</reference>
<name>A0A7L1X0I0_9AVES</name>
<organism evidence="1 2">
    <name type="scientific">Thinocorus orbignyianus</name>
    <dbReference type="NCBI Taxonomy" id="161742"/>
    <lineage>
        <taxon>Eukaryota</taxon>
        <taxon>Metazoa</taxon>
        <taxon>Chordata</taxon>
        <taxon>Craniata</taxon>
        <taxon>Vertebrata</taxon>
        <taxon>Euteleostomi</taxon>
        <taxon>Archelosauria</taxon>
        <taxon>Archosauria</taxon>
        <taxon>Dinosauria</taxon>
        <taxon>Saurischia</taxon>
        <taxon>Theropoda</taxon>
        <taxon>Coelurosauria</taxon>
        <taxon>Aves</taxon>
        <taxon>Neognathae</taxon>
        <taxon>Neoaves</taxon>
        <taxon>Aequornithes</taxon>
        <taxon>Ciconiiformes</taxon>
        <taxon>Thinocoridae</taxon>
        <taxon>Thinocorus</taxon>
    </lineage>
</organism>
<feature type="non-terminal residue" evidence="1">
    <location>
        <position position="1"/>
    </location>
</feature>
<protein>
    <submittedName>
        <fullName evidence="1">IPIL1 protein</fullName>
    </submittedName>
</protein>
<dbReference type="EMBL" id="VXBW01000923">
    <property type="protein sequence ID" value="NXP03561.1"/>
    <property type="molecule type" value="Genomic_DNA"/>
</dbReference>
<dbReference type="OrthoDB" id="9390510at2759"/>
<gene>
    <name evidence="1" type="primary">Itpripl1_0</name>
    <name evidence="1" type="ORF">THIORB_R15758</name>
</gene>
<evidence type="ECO:0000313" key="1">
    <source>
        <dbReference type="EMBL" id="NXP03561.1"/>
    </source>
</evidence>
<accession>A0A7L1X0I0</accession>
<dbReference type="AlphaFoldDB" id="A0A7L1X0I0"/>